<dbReference type="PROSITE" id="PS01179">
    <property type="entry name" value="PID"/>
    <property type="match status" value="1"/>
</dbReference>
<dbReference type="OMA" id="NERIFCW"/>
<sequence length="214" mass="24236">MIKVKHRKADLAAEKIFQAKYLGFVSTNEPGVAGIEQAVRKIYDNVKLEEKSCPKITLEVCKEGLKITEAKRHQDCRFYPIKDMSYCTLNRYETCIFAFNHHVSKSPRKVECHAVMCNSEEKAKDIALALYSAFREGHFEELRKERKSGTLPRKEDTGSEGKDVCETYSSNGDTTSVETTKVGVIDGEEKELDNIVKDMLATVERESATLKNKT</sequence>
<name>A7RTC9_NEMVE</name>
<dbReference type="KEGG" id="nve:5517228"/>
<dbReference type="HOGENOM" id="CLU_1290350_0_0_1"/>
<dbReference type="PhylomeDB" id="A7RTC9"/>
<feature type="region of interest" description="Disordered" evidence="1">
    <location>
        <begin position="144"/>
        <end position="172"/>
    </location>
</feature>
<dbReference type="InParanoid" id="A7RTC9"/>
<dbReference type="Gene3D" id="2.30.29.30">
    <property type="entry name" value="Pleckstrin-homology domain (PH domain)/Phosphotyrosine-binding domain (PTB)"/>
    <property type="match status" value="1"/>
</dbReference>
<dbReference type="SMART" id="SM00462">
    <property type="entry name" value="PTB"/>
    <property type="match status" value="1"/>
</dbReference>
<dbReference type="eggNOG" id="KOG3536">
    <property type="taxonomic scope" value="Eukaryota"/>
</dbReference>
<keyword evidence="4" id="KW-1185">Reference proteome</keyword>
<evidence type="ECO:0000313" key="4">
    <source>
        <dbReference type="Proteomes" id="UP000001593"/>
    </source>
</evidence>
<accession>A7RTC9</accession>
<evidence type="ECO:0000313" key="3">
    <source>
        <dbReference type="EMBL" id="EDO45247.1"/>
    </source>
</evidence>
<dbReference type="OrthoDB" id="5962185at2759"/>
<proteinExistence type="predicted"/>
<dbReference type="Pfam" id="PF14719">
    <property type="entry name" value="PID_2"/>
    <property type="match status" value="1"/>
</dbReference>
<dbReference type="AlphaFoldDB" id="A7RTC9"/>
<dbReference type="CDD" id="cd00934">
    <property type="entry name" value="PTB"/>
    <property type="match status" value="1"/>
</dbReference>
<dbReference type="PANTHER" id="PTHR11232:SF74">
    <property type="entry name" value="PTB DOMAIN-CONTAINING ADAPTER PROTEIN CED-6-LIKE PROTEIN"/>
    <property type="match status" value="1"/>
</dbReference>
<dbReference type="SUPFAM" id="SSF50729">
    <property type="entry name" value="PH domain-like"/>
    <property type="match status" value="1"/>
</dbReference>
<evidence type="ECO:0000259" key="2">
    <source>
        <dbReference type="PROSITE" id="PS01179"/>
    </source>
</evidence>
<dbReference type="InterPro" id="IPR006020">
    <property type="entry name" value="PTB/PI_dom"/>
</dbReference>
<protein>
    <recommendedName>
        <fullName evidence="2">PID domain-containing protein</fullName>
    </recommendedName>
</protein>
<reference evidence="3 4" key="1">
    <citation type="journal article" date="2007" name="Science">
        <title>Sea anemone genome reveals ancestral eumetazoan gene repertoire and genomic organization.</title>
        <authorList>
            <person name="Putnam N.H."/>
            <person name="Srivastava M."/>
            <person name="Hellsten U."/>
            <person name="Dirks B."/>
            <person name="Chapman J."/>
            <person name="Salamov A."/>
            <person name="Terry A."/>
            <person name="Shapiro H."/>
            <person name="Lindquist E."/>
            <person name="Kapitonov V.V."/>
            <person name="Jurka J."/>
            <person name="Genikhovich G."/>
            <person name="Grigoriev I.V."/>
            <person name="Lucas S.M."/>
            <person name="Steele R.E."/>
            <person name="Finnerty J.R."/>
            <person name="Technau U."/>
            <person name="Martindale M.Q."/>
            <person name="Rokhsar D.S."/>
        </authorList>
    </citation>
    <scope>NUCLEOTIDE SEQUENCE [LARGE SCALE GENOMIC DNA]</scope>
    <source>
        <strain evidence="4">CH2 X CH6</strain>
    </source>
</reference>
<feature type="compositionally biased region" description="Basic and acidic residues" evidence="1">
    <location>
        <begin position="144"/>
        <end position="165"/>
    </location>
</feature>
<dbReference type="InterPro" id="IPR011993">
    <property type="entry name" value="PH-like_dom_sf"/>
</dbReference>
<dbReference type="Proteomes" id="UP000001593">
    <property type="component" value="Unassembled WGS sequence"/>
</dbReference>
<feature type="domain" description="PID" evidence="2">
    <location>
        <begin position="17"/>
        <end position="134"/>
    </location>
</feature>
<dbReference type="EMBL" id="DS469537">
    <property type="protein sequence ID" value="EDO45247.1"/>
    <property type="molecule type" value="Genomic_DNA"/>
</dbReference>
<dbReference type="InterPro" id="IPR051133">
    <property type="entry name" value="Adapter_Engulfment-Domain"/>
</dbReference>
<gene>
    <name evidence="3" type="ORF">NEMVEDRAFT_v1g201851</name>
</gene>
<organism evidence="3 4">
    <name type="scientific">Nematostella vectensis</name>
    <name type="common">Starlet sea anemone</name>
    <dbReference type="NCBI Taxonomy" id="45351"/>
    <lineage>
        <taxon>Eukaryota</taxon>
        <taxon>Metazoa</taxon>
        <taxon>Cnidaria</taxon>
        <taxon>Anthozoa</taxon>
        <taxon>Hexacorallia</taxon>
        <taxon>Actiniaria</taxon>
        <taxon>Edwardsiidae</taxon>
        <taxon>Nematostella</taxon>
    </lineage>
</organism>
<dbReference type="STRING" id="45351.A7RTC9"/>
<evidence type="ECO:0000256" key="1">
    <source>
        <dbReference type="SAM" id="MobiDB-lite"/>
    </source>
</evidence>
<dbReference type="PANTHER" id="PTHR11232">
    <property type="entry name" value="PHOSPHOTYROSINE INTERACTION DOMAIN-CONTAINING FAMILY MEMBER"/>
    <property type="match status" value="1"/>
</dbReference>